<evidence type="ECO:0000313" key="2">
    <source>
        <dbReference type="EMBL" id="MBS0125858.1"/>
    </source>
</evidence>
<reference evidence="2" key="1">
    <citation type="submission" date="2021-04" db="EMBL/GenBank/DDBJ databases">
        <authorList>
            <person name="Yoon J."/>
        </authorList>
    </citation>
    <scope>NUCLEOTIDE SEQUENCE</scope>
    <source>
        <strain evidence="2">KMU-90</strain>
    </source>
</reference>
<gene>
    <name evidence="2" type="ORF">KB874_17375</name>
</gene>
<dbReference type="AlphaFoldDB" id="A0A8J7WIC3"/>
<dbReference type="Pfam" id="PF09837">
    <property type="entry name" value="DUF2064"/>
    <property type="match status" value="1"/>
</dbReference>
<dbReference type="InterPro" id="IPR029044">
    <property type="entry name" value="Nucleotide-diphossugar_trans"/>
</dbReference>
<dbReference type="InterPro" id="IPR018641">
    <property type="entry name" value="Trfase_1_rSAM/seldom-assoc"/>
</dbReference>
<protein>
    <submittedName>
        <fullName evidence="2">DUF2064 domain-containing protein</fullName>
    </submittedName>
</protein>
<dbReference type="EMBL" id="JAGTUU010000007">
    <property type="protein sequence ID" value="MBS0125858.1"/>
    <property type="molecule type" value="Genomic_DNA"/>
</dbReference>
<dbReference type="Gene3D" id="3.90.550.10">
    <property type="entry name" value="Spore Coat Polysaccharide Biosynthesis Protein SpsA, Chain A"/>
    <property type="match status" value="1"/>
</dbReference>
<dbReference type="PANTHER" id="PTHR36529:SF1">
    <property type="entry name" value="GLYCOSYLTRANSFERASE"/>
    <property type="match status" value="1"/>
</dbReference>
<proteinExistence type="predicted"/>
<organism evidence="2 3">
    <name type="scientific">Thetidibacter halocola</name>
    <dbReference type="NCBI Taxonomy" id="2827239"/>
    <lineage>
        <taxon>Bacteria</taxon>
        <taxon>Pseudomonadati</taxon>
        <taxon>Pseudomonadota</taxon>
        <taxon>Alphaproteobacteria</taxon>
        <taxon>Rhodobacterales</taxon>
        <taxon>Roseobacteraceae</taxon>
        <taxon>Thetidibacter</taxon>
    </lineage>
</organism>
<keyword evidence="3" id="KW-1185">Reference proteome</keyword>
<dbReference type="Proteomes" id="UP000681356">
    <property type="component" value="Unassembled WGS sequence"/>
</dbReference>
<evidence type="ECO:0000256" key="1">
    <source>
        <dbReference type="SAM" id="MobiDB-lite"/>
    </source>
</evidence>
<sequence length="202" mass="21582">MVKEPRAGRVKTRLGREIGMVPAAWWFRHQVGALLRRLRDRRWRVVLAVSPDQAVSSRAWPADLLRLAQGRGDLGRRMARCLGAVGSGPVCLIGGDVPGVTRAAIWRGFAALGTHDAVFGPAEDGGFWLVGLRNGSQVPGGLFRGARFSTEHALADSVASLCGARVALVDRLHDVDTADDLKRAEGALPPAPAAPPGVYRAR</sequence>
<evidence type="ECO:0000313" key="3">
    <source>
        <dbReference type="Proteomes" id="UP000681356"/>
    </source>
</evidence>
<feature type="region of interest" description="Disordered" evidence="1">
    <location>
        <begin position="183"/>
        <end position="202"/>
    </location>
</feature>
<dbReference type="RefSeq" id="WP_212537965.1">
    <property type="nucleotide sequence ID" value="NZ_JAGTUU010000007.1"/>
</dbReference>
<dbReference type="SUPFAM" id="SSF53448">
    <property type="entry name" value="Nucleotide-diphospho-sugar transferases"/>
    <property type="match status" value="1"/>
</dbReference>
<dbReference type="PANTHER" id="PTHR36529">
    <property type="entry name" value="SLL1095 PROTEIN"/>
    <property type="match status" value="1"/>
</dbReference>
<name>A0A8J7WIC3_9RHOB</name>
<accession>A0A8J7WIC3</accession>
<comment type="caution">
    <text evidence="2">The sequence shown here is derived from an EMBL/GenBank/DDBJ whole genome shotgun (WGS) entry which is preliminary data.</text>
</comment>